<dbReference type="Proteomes" id="UP001464891">
    <property type="component" value="Unassembled WGS sequence"/>
</dbReference>
<evidence type="ECO:0000256" key="1">
    <source>
        <dbReference type="SAM" id="MobiDB-lite"/>
    </source>
</evidence>
<proteinExistence type="predicted"/>
<organism evidence="2 3">
    <name type="scientific">Trichocoleus desertorum GB2-A4</name>
    <dbReference type="NCBI Taxonomy" id="2933944"/>
    <lineage>
        <taxon>Bacteria</taxon>
        <taxon>Bacillati</taxon>
        <taxon>Cyanobacteriota</taxon>
        <taxon>Cyanophyceae</taxon>
        <taxon>Leptolyngbyales</taxon>
        <taxon>Trichocoleusaceae</taxon>
        <taxon>Trichocoleus</taxon>
    </lineage>
</organism>
<sequence length="237" mass="25505">MKHFPAKLYVLWLGILLPLLGCNSVPQQTSSSPPASVAGSPSATAIVSPSDRPALTQPPISAQTISAKGIGAAQFGMTLGEVKQALGPETSFKVESPYIVDFDAIAVQQGKETLFYILYPAVTQLGDTDKFEILLTDNPQFQTAEGVGPGMALQQAETIYGQATLSYHTANESREYVKFAQQPADRIHFRPQTQDKAQFAGIYPSPAQEYNETQAFAPDAAIKTVEILCPAQNCLKP</sequence>
<accession>A0ABV0JBG6</accession>
<dbReference type="EMBL" id="JAMPKM010000012">
    <property type="protein sequence ID" value="MEP0819122.1"/>
    <property type="molecule type" value="Genomic_DNA"/>
</dbReference>
<gene>
    <name evidence="2" type="ORF">NC998_18645</name>
</gene>
<protein>
    <recommendedName>
        <fullName evidence="4">Lipoprotein</fullName>
    </recommendedName>
</protein>
<feature type="compositionally biased region" description="Low complexity" evidence="1">
    <location>
        <begin position="30"/>
        <end position="43"/>
    </location>
</feature>
<comment type="caution">
    <text evidence="2">The sequence shown here is derived from an EMBL/GenBank/DDBJ whole genome shotgun (WGS) entry which is preliminary data.</text>
</comment>
<name>A0ABV0JBG6_9CYAN</name>
<evidence type="ECO:0000313" key="2">
    <source>
        <dbReference type="EMBL" id="MEP0819122.1"/>
    </source>
</evidence>
<evidence type="ECO:0000313" key="3">
    <source>
        <dbReference type="Proteomes" id="UP001464891"/>
    </source>
</evidence>
<evidence type="ECO:0008006" key="4">
    <source>
        <dbReference type="Google" id="ProtNLM"/>
    </source>
</evidence>
<keyword evidence="3" id="KW-1185">Reference proteome</keyword>
<feature type="region of interest" description="Disordered" evidence="1">
    <location>
        <begin position="30"/>
        <end position="53"/>
    </location>
</feature>
<reference evidence="2 3" key="1">
    <citation type="submission" date="2022-04" db="EMBL/GenBank/DDBJ databases">
        <title>Positive selection, recombination, and allopatry shape intraspecific diversity of widespread and dominant cyanobacteria.</title>
        <authorList>
            <person name="Wei J."/>
            <person name="Shu W."/>
            <person name="Hu C."/>
        </authorList>
    </citation>
    <scope>NUCLEOTIDE SEQUENCE [LARGE SCALE GENOMIC DNA]</scope>
    <source>
        <strain evidence="2 3">GB2-A4</strain>
    </source>
</reference>
<dbReference type="RefSeq" id="WP_199298877.1">
    <property type="nucleotide sequence ID" value="NZ_JAMPKM010000012.1"/>
</dbReference>